<comment type="caution">
    <text evidence="1">The sequence shown here is derived from an EMBL/GenBank/DDBJ whole genome shotgun (WGS) entry which is preliminary data.</text>
</comment>
<dbReference type="PANTHER" id="PTHR43305:SF1">
    <property type="entry name" value="FAMILY N-ACETYLTRANSFERASE, PUTATIVE (AFU_ORTHOLOGUE AFUA_2G01380)-RELATED"/>
    <property type="match status" value="1"/>
</dbReference>
<evidence type="ECO:0008006" key="2">
    <source>
        <dbReference type="Google" id="ProtNLM"/>
    </source>
</evidence>
<gene>
    <name evidence="1" type="ORF">S12H4_45232</name>
</gene>
<dbReference type="EMBL" id="BARW01027945">
    <property type="protein sequence ID" value="GAJ07522.1"/>
    <property type="molecule type" value="Genomic_DNA"/>
</dbReference>
<dbReference type="PANTHER" id="PTHR43305">
    <property type="entry name" value="FAMILY N-ACETYLTRANSFERASE, PUTATIVE (AFU_ORTHOLOGUE AFUA_2G01380)-RELATED"/>
    <property type="match status" value="1"/>
</dbReference>
<evidence type="ECO:0000313" key="1">
    <source>
        <dbReference type="EMBL" id="GAJ07522.1"/>
    </source>
</evidence>
<dbReference type="InterPro" id="IPR052777">
    <property type="entry name" value="Acetyltransferase_Enz"/>
</dbReference>
<dbReference type="AlphaFoldDB" id="X1UVB5"/>
<sequence>MTEIVHVQTADDLKQVKVLFQEYAESLGFDLCFQDFEEELRSLPGNYSPPHGALLVAKQ</sequence>
<proteinExistence type="predicted"/>
<organism evidence="1">
    <name type="scientific">marine sediment metagenome</name>
    <dbReference type="NCBI Taxonomy" id="412755"/>
    <lineage>
        <taxon>unclassified sequences</taxon>
        <taxon>metagenomes</taxon>
        <taxon>ecological metagenomes</taxon>
    </lineage>
</organism>
<protein>
    <recommendedName>
        <fullName evidence="2">GNAT family N-acetyltransferase</fullName>
    </recommendedName>
</protein>
<name>X1UVB5_9ZZZZ</name>
<accession>X1UVB5</accession>
<reference evidence="1" key="1">
    <citation type="journal article" date="2014" name="Front. Microbiol.">
        <title>High frequency of phylogenetically diverse reductive dehalogenase-homologous genes in deep subseafloor sedimentary metagenomes.</title>
        <authorList>
            <person name="Kawai M."/>
            <person name="Futagami T."/>
            <person name="Toyoda A."/>
            <person name="Takaki Y."/>
            <person name="Nishi S."/>
            <person name="Hori S."/>
            <person name="Arai W."/>
            <person name="Tsubouchi T."/>
            <person name="Morono Y."/>
            <person name="Uchiyama I."/>
            <person name="Ito T."/>
            <person name="Fujiyama A."/>
            <person name="Inagaki F."/>
            <person name="Takami H."/>
        </authorList>
    </citation>
    <scope>NUCLEOTIDE SEQUENCE</scope>
    <source>
        <strain evidence="1">Expedition CK06-06</strain>
    </source>
</reference>
<feature type="non-terminal residue" evidence="1">
    <location>
        <position position="59"/>
    </location>
</feature>